<name>A0A438N5Z8_EXOME</name>
<dbReference type="InterPro" id="IPR014710">
    <property type="entry name" value="RmlC-like_jellyroll"/>
</dbReference>
<dbReference type="PANTHER" id="PTHR36156">
    <property type="entry name" value="SLR2101 PROTEIN"/>
    <property type="match status" value="1"/>
</dbReference>
<feature type="region of interest" description="Disordered" evidence="1">
    <location>
        <begin position="1"/>
        <end position="24"/>
    </location>
</feature>
<proteinExistence type="predicted"/>
<dbReference type="CDD" id="cd02231">
    <property type="entry name" value="cupin_BLL6423-like"/>
    <property type="match status" value="1"/>
</dbReference>
<evidence type="ECO:0000313" key="3">
    <source>
        <dbReference type="EMBL" id="RVX71042.1"/>
    </source>
</evidence>
<dbReference type="InterPro" id="IPR011051">
    <property type="entry name" value="RmlC_Cupin_sf"/>
</dbReference>
<comment type="caution">
    <text evidence="3">The sequence shown here is derived from an EMBL/GenBank/DDBJ whole genome shotgun (WGS) entry which is preliminary data.</text>
</comment>
<sequence length="192" mass="20898">MAVPDIHPETNLPNPTIHITAHNPDGTAKVLSSYKSPGKEYPGITTHHHLAYTTASMPVELSEDVDVKLHQDYEKSGNLAIVKPNGTVCRLVDIGPGNPPAMHRTQSLDYGVVIAGEVIMELDDGSTTLMKPGDVAVQRGTNHAWKNPSPTQWARMLFVLQDCKPIYVGGQRFKEDLGIHGKKIFPDSGNDA</sequence>
<dbReference type="EMBL" id="NAJM01000019">
    <property type="protein sequence ID" value="RVX71042.1"/>
    <property type="molecule type" value="Genomic_DNA"/>
</dbReference>
<gene>
    <name evidence="3" type="ORF">B0A52_03407</name>
</gene>
<dbReference type="Gene3D" id="2.60.120.10">
    <property type="entry name" value="Jelly Rolls"/>
    <property type="match status" value="1"/>
</dbReference>
<protein>
    <recommendedName>
        <fullName evidence="2">Cupin type-2 domain-containing protein</fullName>
    </recommendedName>
</protein>
<accession>A0A438N5Z8</accession>
<dbReference type="PANTHER" id="PTHR36156:SF2">
    <property type="entry name" value="CUPIN TYPE-2 DOMAIN-CONTAINING PROTEIN"/>
    <property type="match status" value="1"/>
</dbReference>
<evidence type="ECO:0000256" key="1">
    <source>
        <dbReference type="SAM" id="MobiDB-lite"/>
    </source>
</evidence>
<dbReference type="VEuPathDB" id="FungiDB:PV10_02460"/>
<dbReference type="AlphaFoldDB" id="A0A438N5Z8"/>
<dbReference type="InterPro" id="IPR013096">
    <property type="entry name" value="Cupin_2"/>
</dbReference>
<dbReference type="InterPro" id="IPR047142">
    <property type="entry name" value="OryJ/VirC-like"/>
</dbReference>
<dbReference type="Proteomes" id="UP000288859">
    <property type="component" value="Unassembled WGS sequence"/>
</dbReference>
<evidence type="ECO:0000313" key="4">
    <source>
        <dbReference type="Proteomes" id="UP000288859"/>
    </source>
</evidence>
<dbReference type="SUPFAM" id="SSF51182">
    <property type="entry name" value="RmlC-like cupins"/>
    <property type="match status" value="1"/>
</dbReference>
<dbReference type="Pfam" id="PF07883">
    <property type="entry name" value="Cupin_2"/>
    <property type="match status" value="1"/>
</dbReference>
<feature type="domain" description="Cupin type-2" evidence="2">
    <location>
        <begin position="91"/>
        <end position="159"/>
    </location>
</feature>
<organism evidence="3 4">
    <name type="scientific">Exophiala mesophila</name>
    <name type="common">Black yeast-like fungus</name>
    <dbReference type="NCBI Taxonomy" id="212818"/>
    <lineage>
        <taxon>Eukaryota</taxon>
        <taxon>Fungi</taxon>
        <taxon>Dikarya</taxon>
        <taxon>Ascomycota</taxon>
        <taxon>Pezizomycotina</taxon>
        <taxon>Eurotiomycetes</taxon>
        <taxon>Chaetothyriomycetidae</taxon>
        <taxon>Chaetothyriales</taxon>
        <taxon>Herpotrichiellaceae</taxon>
        <taxon>Exophiala</taxon>
    </lineage>
</organism>
<dbReference type="OrthoDB" id="5840532at2759"/>
<reference evidence="3 4" key="1">
    <citation type="submission" date="2017-03" db="EMBL/GenBank/DDBJ databases">
        <title>Genomes of endolithic fungi from Antarctica.</title>
        <authorList>
            <person name="Coleine C."/>
            <person name="Masonjones S."/>
            <person name="Stajich J.E."/>
        </authorList>
    </citation>
    <scope>NUCLEOTIDE SEQUENCE [LARGE SCALE GENOMIC DNA]</scope>
    <source>
        <strain evidence="3 4">CCFEE 6314</strain>
    </source>
</reference>
<evidence type="ECO:0000259" key="2">
    <source>
        <dbReference type="Pfam" id="PF07883"/>
    </source>
</evidence>